<dbReference type="InterPro" id="IPR041489">
    <property type="entry name" value="PDZ_6"/>
</dbReference>
<dbReference type="GO" id="GO:0005886">
    <property type="term" value="C:plasma membrane"/>
    <property type="evidence" value="ECO:0007669"/>
    <property type="project" value="UniProtKB-SubCell"/>
</dbReference>
<gene>
    <name evidence="11" type="ORF">TOL_0609</name>
</gene>
<evidence type="ECO:0000256" key="3">
    <source>
        <dbReference type="ARBA" id="ARBA00022475"/>
    </source>
</evidence>
<dbReference type="Pfam" id="PF17820">
    <property type="entry name" value="PDZ_6"/>
    <property type="match status" value="1"/>
</dbReference>
<dbReference type="Gene3D" id="2.30.30.830">
    <property type="match status" value="1"/>
</dbReference>
<name>M5DPK7_9GAMM</name>
<dbReference type="SUPFAM" id="SSF50156">
    <property type="entry name" value="PDZ domain-like"/>
    <property type="match status" value="1"/>
</dbReference>
<evidence type="ECO:0000256" key="2">
    <source>
        <dbReference type="ARBA" id="ARBA00022448"/>
    </source>
</evidence>
<keyword evidence="8 9" id="KW-0472">Membrane</keyword>
<dbReference type="Proteomes" id="UP000011866">
    <property type="component" value="Chromosome"/>
</dbReference>
<dbReference type="STRING" id="187493.CN03_15010"/>
<dbReference type="HOGENOM" id="CLU_068012_1_0_6"/>
<comment type="subcellular location">
    <subcellularLocation>
        <location evidence="1">Cell inner membrane</location>
    </subcellularLocation>
</comment>
<evidence type="ECO:0000256" key="5">
    <source>
        <dbReference type="ARBA" id="ARBA00022692"/>
    </source>
</evidence>
<reference evidence="11 12" key="1">
    <citation type="journal article" date="2013" name="Genome Announc.">
        <title>Genome Sequence of Thalassolituus oleivorans MIL-1 (DSM 14913T).</title>
        <authorList>
            <person name="Golyshin P.N."/>
            <person name="Werner J."/>
            <person name="Chernikova T.N."/>
            <person name="Tran H."/>
            <person name="Ferrer M."/>
            <person name="Yakimov M.M."/>
            <person name="Teeling H."/>
            <person name="Golyshina O.V."/>
        </authorList>
    </citation>
    <scope>NUCLEOTIDE SEQUENCE [LARGE SCALE GENOMIC DNA]</scope>
    <source>
        <strain evidence="11 12">MIL-1</strain>
    </source>
</reference>
<protein>
    <recommendedName>
        <fullName evidence="10">PDZ domain-containing protein</fullName>
    </recommendedName>
</protein>
<dbReference type="AlphaFoldDB" id="M5DPK7"/>
<dbReference type="RefSeq" id="WP_015485784.1">
    <property type="nucleotide sequence ID" value="NC_020888.1"/>
</dbReference>
<feature type="domain" description="PDZ" evidence="10">
    <location>
        <begin position="213"/>
        <end position="280"/>
    </location>
</feature>
<dbReference type="GO" id="GO:0015031">
    <property type="term" value="P:protein transport"/>
    <property type="evidence" value="ECO:0007669"/>
    <property type="project" value="UniProtKB-KW"/>
</dbReference>
<dbReference type="GeneID" id="79175584"/>
<evidence type="ECO:0000256" key="8">
    <source>
        <dbReference type="ARBA" id="ARBA00023136"/>
    </source>
</evidence>
<keyword evidence="3" id="KW-1003">Cell membrane</keyword>
<proteinExistence type="predicted"/>
<keyword evidence="6" id="KW-0653">Protein transport</keyword>
<keyword evidence="5 9" id="KW-0812">Transmembrane</keyword>
<evidence type="ECO:0000313" key="12">
    <source>
        <dbReference type="Proteomes" id="UP000011866"/>
    </source>
</evidence>
<evidence type="ECO:0000259" key="10">
    <source>
        <dbReference type="SMART" id="SM00228"/>
    </source>
</evidence>
<dbReference type="SMART" id="SM00228">
    <property type="entry name" value="PDZ"/>
    <property type="match status" value="1"/>
</dbReference>
<sequence>MEQAADIKPWQRLTVRFGKIVLTLLLAWLMALLVWLIIAPEPLYLKAPTKGGSNRTSFESAGAGSYHVFGEVGVAEVVEVKAVDAPDTRLRLSLLGATQSSVEEESSAIIARKGSGGDFYRIGDVVEGRTRLAAVYKDKVILDTAGKLETLKFDEVSSAGIGVASQTPERNERPDTDDRAKSLRERFSRVRSTQDFMMVASEAAQQDPEEMLSGLGLESQGSGSGYKVTAGSILTQVDLKPGDIVLSVNGQPLGDASSDSSLLEQVMSEGSAQIEVQRGNSRFMVNQSFGLRN</sequence>
<keyword evidence="7 9" id="KW-1133">Transmembrane helix</keyword>
<evidence type="ECO:0000256" key="6">
    <source>
        <dbReference type="ARBA" id="ARBA00022927"/>
    </source>
</evidence>
<accession>M5DPK7</accession>
<dbReference type="InterPro" id="IPR036034">
    <property type="entry name" value="PDZ_sf"/>
</dbReference>
<dbReference type="KEGG" id="tol:TOL_0609"/>
<dbReference type="Gene3D" id="2.30.42.10">
    <property type="match status" value="1"/>
</dbReference>
<evidence type="ECO:0000313" key="11">
    <source>
        <dbReference type="EMBL" id="CCU71047.1"/>
    </source>
</evidence>
<organism evidence="11 12">
    <name type="scientific">Thalassolituus oleivorans MIL-1</name>
    <dbReference type="NCBI Taxonomy" id="1298593"/>
    <lineage>
        <taxon>Bacteria</taxon>
        <taxon>Pseudomonadati</taxon>
        <taxon>Pseudomonadota</taxon>
        <taxon>Gammaproteobacteria</taxon>
        <taxon>Oceanospirillales</taxon>
        <taxon>Oceanospirillaceae</taxon>
        <taxon>Thalassolituus</taxon>
    </lineage>
</organism>
<evidence type="ECO:0000256" key="9">
    <source>
        <dbReference type="SAM" id="Phobius"/>
    </source>
</evidence>
<evidence type="ECO:0000256" key="1">
    <source>
        <dbReference type="ARBA" id="ARBA00004533"/>
    </source>
</evidence>
<dbReference type="InterPro" id="IPR001478">
    <property type="entry name" value="PDZ"/>
</dbReference>
<feature type="transmembrane region" description="Helical" evidence="9">
    <location>
        <begin position="20"/>
        <end position="38"/>
    </location>
</feature>
<evidence type="ECO:0000256" key="7">
    <source>
        <dbReference type="ARBA" id="ARBA00022989"/>
    </source>
</evidence>
<evidence type="ECO:0000256" key="4">
    <source>
        <dbReference type="ARBA" id="ARBA00022519"/>
    </source>
</evidence>
<dbReference type="InterPro" id="IPR024961">
    <property type="entry name" value="T2SS_GspC_N"/>
</dbReference>
<dbReference type="Pfam" id="PF11356">
    <property type="entry name" value="T2SSC"/>
    <property type="match status" value="1"/>
</dbReference>
<dbReference type="EMBL" id="HF680312">
    <property type="protein sequence ID" value="CCU71047.1"/>
    <property type="molecule type" value="Genomic_DNA"/>
</dbReference>
<keyword evidence="12" id="KW-1185">Reference proteome</keyword>
<keyword evidence="4" id="KW-0997">Cell inner membrane</keyword>
<keyword evidence="2" id="KW-0813">Transport</keyword>
<dbReference type="eggNOG" id="COG3031">
    <property type="taxonomic scope" value="Bacteria"/>
</dbReference>